<dbReference type="Pfam" id="PF00989">
    <property type="entry name" value="PAS"/>
    <property type="match status" value="1"/>
</dbReference>
<keyword evidence="2" id="KW-0808">Transferase</keyword>
<dbReference type="InterPro" id="IPR013767">
    <property type="entry name" value="PAS_fold"/>
</dbReference>
<dbReference type="InterPro" id="IPR000014">
    <property type="entry name" value="PAS"/>
</dbReference>
<dbReference type="Proteomes" id="UP000531151">
    <property type="component" value="Unassembled WGS sequence"/>
</dbReference>
<dbReference type="EMBL" id="VWPV01002732">
    <property type="protein sequence ID" value="NWH56680.1"/>
    <property type="molecule type" value="Genomic_DNA"/>
</dbReference>
<comment type="caution">
    <text evidence="2">The sequence shown here is derived from an EMBL/GenBank/DDBJ whole genome shotgun (WGS) entry which is preliminary data.</text>
</comment>
<feature type="domain" description="PAS" evidence="1">
    <location>
        <begin position="54"/>
        <end position="125"/>
    </location>
</feature>
<feature type="non-terminal residue" evidence="2">
    <location>
        <position position="351"/>
    </location>
</feature>
<dbReference type="GO" id="GO:0016301">
    <property type="term" value="F:kinase activity"/>
    <property type="evidence" value="ECO:0007669"/>
    <property type="project" value="UniProtKB-KW"/>
</dbReference>
<accession>A0A7K4IUR6</accession>
<keyword evidence="2" id="KW-0418">Kinase</keyword>
<evidence type="ECO:0000259" key="1">
    <source>
        <dbReference type="PROSITE" id="PS50112"/>
    </source>
</evidence>
<name>A0A7K4IUR6_GEOCA</name>
<evidence type="ECO:0000313" key="3">
    <source>
        <dbReference type="Proteomes" id="UP000531151"/>
    </source>
</evidence>
<keyword evidence="3" id="KW-1185">Reference proteome</keyword>
<evidence type="ECO:0000313" key="2">
    <source>
        <dbReference type="EMBL" id="NWH56680.1"/>
    </source>
</evidence>
<reference evidence="2 3" key="1">
    <citation type="submission" date="2019-09" db="EMBL/GenBank/DDBJ databases">
        <title>Bird 10,000 Genomes (B10K) Project - Family phase.</title>
        <authorList>
            <person name="Zhang G."/>
        </authorList>
    </citation>
    <scope>NUCLEOTIDE SEQUENCE [LARGE SCALE GENOMIC DNA]</scope>
    <source>
        <strain evidence="2">B10K-CU-031-07</strain>
        <tissue evidence="2">Muscle</tissue>
    </source>
</reference>
<feature type="non-terminal residue" evidence="2">
    <location>
        <position position="1"/>
    </location>
</feature>
<dbReference type="OrthoDB" id="10252171at2759"/>
<proteinExistence type="predicted"/>
<dbReference type="Gene3D" id="3.30.450.20">
    <property type="entry name" value="PAS domain"/>
    <property type="match status" value="1"/>
</dbReference>
<organism evidence="2 3">
    <name type="scientific">Geococcyx californianus</name>
    <name type="common">Greater roadrunner</name>
    <name type="synonym">Saurothera californiana</name>
    <dbReference type="NCBI Taxonomy" id="8947"/>
    <lineage>
        <taxon>Eukaryota</taxon>
        <taxon>Metazoa</taxon>
        <taxon>Chordata</taxon>
        <taxon>Craniata</taxon>
        <taxon>Vertebrata</taxon>
        <taxon>Euteleostomi</taxon>
        <taxon>Archelosauria</taxon>
        <taxon>Archosauria</taxon>
        <taxon>Dinosauria</taxon>
        <taxon>Saurischia</taxon>
        <taxon>Theropoda</taxon>
        <taxon>Coelurosauria</taxon>
        <taxon>Aves</taxon>
        <taxon>Neognathae</taxon>
        <taxon>Neoaves</taxon>
        <taxon>Otidimorphae</taxon>
        <taxon>Cuculiformes</taxon>
        <taxon>Neomorphidae</taxon>
        <taxon>Geococcyx</taxon>
    </lineage>
</organism>
<dbReference type="FunFam" id="3.30.450.20:FF:000059">
    <property type="entry name" value="PAS domain containing serine/threonine kinase"/>
    <property type="match status" value="1"/>
</dbReference>
<dbReference type="SUPFAM" id="SSF55785">
    <property type="entry name" value="PYP-like sensor domain (PAS domain)"/>
    <property type="match status" value="1"/>
</dbReference>
<sequence length="351" mass="38403">EEWSSYCLSSLAARNICTSKSNNSWAHWDSASVSMSIGNSASCSFLHSLTAEEYSQQVPTAARNPNKAIFTVDVSTTEILVANDKACKLLGCSSQELIGQKLSHLISKSSQEVWEAGGEDYIETDERSSVVSGTVVDVIGRLKEKIPVSVWLRRIRSKENQCCVVVLEPVERLSTSVSFRANGEITSCDLLFAHLHGYPVLEEVVGLHIKKLIPSLQIPPLGKKIPKTLRIQRAVGRSREGDMFPLSLTLQVSLLEEDQAAVQEAGVPLTQKGSSFTGCHYSATVVVFSTISGLITVRSDGTICGIKDSFALTLFGYEKKELLGKNITFLIPGFYNNMERSDERSLPLSPL</sequence>
<dbReference type="NCBIfam" id="TIGR00229">
    <property type="entry name" value="sensory_box"/>
    <property type="match status" value="1"/>
</dbReference>
<dbReference type="CDD" id="cd00130">
    <property type="entry name" value="PAS"/>
    <property type="match status" value="2"/>
</dbReference>
<dbReference type="GO" id="GO:0006355">
    <property type="term" value="P:regulation of DNA-templated transcription"/>
    <property type="evidence" value="ECO:0007669"/>
    <property type="project" value="InterPro"/>
</dbReference>
<dbReference type="SMART" id="SM00091">
    <property type="entry name" value="PAS"/>
    <property type="match status" value="2"/>
</dbReference>
<protein>
    <submittedName>
        <fullName evidence="2">PASK kinase</fullName>
    </submittedName>
</protein>
<dbReference type="PROSITE" id="PS50112">
    <property type="entry name" value="PAS"/>
    <property type="match status" value="1"/>
</dbReference>
<dbReference type="InterPro" id="IPR035965">
    <property type="entry name" value="PAS-like_dom_sf"/>
</dbReference>
<gene>
    <name evidence="2" type="primary">Pask_1</name>
    <name evidence="2" type="ORF">GEOCAL_R08542</name>
</gene>
<dbReference type="AlphaFoldDB" id="A0A7K4IUR6"/>
<dbReference type="Pfam" id="PF13426">
    <property type="entry name" value="PAS_9"/>
    <property type="match status" value="1"/>
</dbReference>